<organism evidence="15 16">
    <name type="scientific">Tranquillimonas alkanivorans</name>
    <dbReference type="NCBI Taxonomy" id="441119"/>
    <lineage>
        <taxon>Bacteria</taxon>
        <taxon>Pseudomonadati</taxon>
        <taxon>Pseudomonadota</taxon>
        <taxon>Alphaproteobacteria</taxon>
        <taxon>Rhodobacterales</taxon>
        <taxon>Roseobacteraceae</taxon>
        <taxon>Tranquillimonas</taxon>
    </lineage>
</organism>
<dbReference type="GO" id="GO:0097268">
    <property type="term" value="C:cytoophidium"/>
    <property type="evidence" value="ECO:0007669"/>
    <property type="project" value="UniProtKB-ARBA"/>
</dbReference>
<feature type="binding site" evidence="12">
    <location>
        <position position="13"/>
    </location>
    <ligand>
        <name>CTP</name>
        <dbReference type="ChEBI" id="CHEBI:37563"/>
        <note>allosteric inhibitor</note>
    </ligand>
</feature>
<dbReference type="CDD" id="cd03113">
    <property type="entry name" value="CTPS_N"/>
    <property type="match status" value="1"/>
</dbReference>
<accession>A0A1I5KF72</accession>
<feature type="active site" evidence="12">
    <location>
        <position position="519"/>
    </location>
</feature>
<comment type="catalytic activity">
    <reaction evidence="12">
        <text>UTP + NH4(+) + ATP = CTP + ADP + phosphate + 2 H(+)</text>
        <dbReference type="Rhea" id="RHEA:16597"/>
        <dbReference type="ChEBI" id="CHEBI:15378"/>
        <dbReference type="ChEBI" id="CHEBI:28938"/>
        <dbReference type="ChEBI" id="CHEBI:30616"/>
        <dbReference type="ChEBI" id="CHEBI:37563"/>
        <dbReference type="ChEBI" id="CHEBI:43474"/>
        <dbReference type="ChEBI" id="CHEBI:46398"/>
        <dbReference type="ChEBI" id="CHEBI:456216"/>
    </reaction>
</comment>
<comment type="miscellaneous">
    <text evidence="12">CTPSs have evolved a hybrid strategy for distinguishing between UTP and CTP. The overlapping regions of the product feedback inhibitory and substrate sites recognize a common feature in both compounds, the triphosphate moiety. To differentiate isosteric substrate and product pyrimidine rings, an additional pocket far from the expected kinase/ligase catalytic site, specifically recognizes the cytosine and ribose portions of the product inhibitor.</text>
</comment>
<evidence type="ECO:0000256" key="11">
    <source>
        <dbReference type="ARBA" id="ARBA00059148"/>
    </source>
</evidence>
<dbReference type="NCBIfam" id="NF003792">
    <property type="entry name" value="PRK05380.1"/>
    <property type="match status" value="1"/>
</dbReference>
<feature type="binding site" evidence="12">
    <location>
        <begin position="186"/>
        <end position="191"/>
    </location>
    <ligand>
        <name>UTP</name>
        <dbReference type="ChEBI" id="CHEBI:46398"/>
    </ligand>
</feature>
<evidence type="ECO:0000256" key="12">
    <source>
        <dbReference type="HAMAP-Rule" id="MF_01227"/>
    </source>
</evidence>
<dbReference type="CDD" id="cd01746">
    <property type="entry name" value="GATase1_CTP_Synthase"/>
    <property type="match status" value="1"/>
</dbReference>
<dbReference type="GO" id="GO:0005829">
    <property type="term" value="C:cytosol"/>
    <property type="evidence" value="ECO:0007669"/>
    <property type="project" value="TreeGrafter"/>
</dbReference>
<evidence type="ECO:0000256" key="4">
    <source>
        <dbReference type="ARBA" id="ARBA00022723"/>
    </source>
</evidence>
<comment type="activity regulation">
    <text evidence="12">Allosterically activated by GTP, when glutamine is the substrate; GTP has no effect on the reaction when ammonia is the substrate. The allosteric effector GTP functions by stabilizing the protein conformation that binds the tetrahedral intermediate(s) formed during glutamine hydrolysis. Inhibited by the product CTP, via allosteric rather than competitive inhibition.</text>
</comment>
<feature type="binding site" evidence="12">
    <location>
        <position position="13"/>
    </location>
    <ligand>
        <name>UTP</name>
        <dbReference type="ChEBI" id="CHEBI:46398"/>
    </ligand>
</feature>
<keyword evidence="4 12" id="KW-0479">Metal-binding</keyword>
<dbReference type="OrthoDB" id="9801107at2"/>
<feature type="binding site" evidence="12">
    <location>
        <position position="222"/>
    </location>
    <ligand>
        <name>CTP</name>
        <dbReference type="ChEBI" id="CHEBI:37563"/>
        <note>allosteric inhibitor</note>
    </ligand>
</feature>
<evidence type="ECO:0000256" key="3">
    <source>
        <dbReference type="ARBA" id="ARBA00022598"/>
    </source>
</evidence>
<feature type="binding site" evidence="12">
    <location>
        <position position="240"/>
    </location>
    <ligand>
        <name>ATP</name>
        <dbReference type="ChEBI" id="CHEBI:30616"/>
    </ligand>
</feature>
<feature type="active site" evidence="12">
    <location>
        <position position="521"/>
    </location>
</feature>
<reference evidence="15 16" key="1">
    <citation type="submission" date="2016-10" db="EMBL/GenBank/DDBJ databases">
        <authorList>
            <person name="de Groot N.N."/>
        </authorList>
    </citation>
    <scope>NUCLEOTIDE SEQUENCE [LARGE SCALE GENOMIC DNA]</scope>
    <source>
        <strain evidence="15 16">DSM 19547</strain>
    </source>
</reference>
<protein>
    <recommendedName>
        <fullName evidence="12">CTP synthase</fullName>
        <ecNumber evidence="12">6.3.4.2</ecNumber>
    </recommendedName>
    <alternativeName>
        <fullName evidence="12">Cytidine 5'-triphosphate synthase</fullName>
    </alternativeName>
    <alternativeName>
        <fullName evidence="12">Cytidine triphosphate synthetase</fullName>
        <shortName evidence="12">CTP synthetase</shortName>
        <shortName evidence="12">CTPS</shortName>
    </alternativeName>
    <alternativeName>
        <fullName evidence="12">UTP--ammonia ligase</fullName>
    </alternativeName>
</protein>
<feature type="binding site" evidence="12">
    <location>
        <position position="474"/>
    </location>
    <ligand>
        <name>L-glutamine</name>
        <dbReference type="ChEBI" id="CHEBI:58359"/>
    </ligand>
</feature>
<evidence type="ECO:0000313" key="15">
    <source>
        <dbReference type="EMBL" id="SFO83231.1"/>
    </source>
</evidence>
<evidence type="ECO:0000256" key="8">
    <source>
        <dbReference type="ARBA" id="ARBA00022962"/>
    </source>
</evidence>
<dbReference type="UniPathway" id="UPA00159">
    <property type="reaction ID" value="UER00277"/>
</dbReference>
<evidence type="ECO:0000259" key="13">
    <source>
        <dbReference type="Pfam" id="PF00117"/>
    </source>
</evidence>
<feature type="domain" description="CTP synthase N-terminal" evidence="14">
    <location>
        <begin position="3"/>
        <end position="265"/>
    </location>
</feature>
<comment type="catalytic activity">
    <reaction evidence="10 12">
        <text>UTP + L-glutamine + ATP + H2O = CTP + L-glutamate + ADP + phosphate + 2 H(+)</text>
        <dbReference type="Rhea" id="RHEA:26426"/>
        <dbReference type="ChEBI" id="CHEBI:15377"/>
        <dbReference type="ChEBI" id="CHEBI:15378"/>
        <dbReference type="ChEBI" id="CHEBI:29985"/>
        <dbReference type="ChEBI" id="CHEBI:30616"/>
        <dbReference type="ChEBI" id="CHEBI:37563"/>
        <dbReference type="ChEBI" id="CHEBI:43474"/>
        <dbReference type="ChEBI" id="CHEBI:46398"/>
        <dbReference type="ChEBI" id="CHEBI:58359"/>
        <dbReference type="ChEBI" id="CHEBI:456216"/>
        <dbReference type="EC" id="6.3.4.2"/>
    </reaction>
</comment>
<dbReference type="SUPFAM" id="SSF52317">
    <property type="entry name" value="Class I glutamine amidotransferase-like"/>
    <property type="match status" value="1"/>
</dbReference>
<keyword evidence="8 12" id="KW-0315">Glutamine amidotransferase</keyword>
<dbReference type="FunFam" id="3.40.50.880:FF:000002">
    <property type="entry name" value="CTP synthase"/>
    <property type="match status" value="1"/>
</dbReference>
<dbReference type="FunFam" id="3.40.50.300:FF:000009">
    <property type="entry name" value="CTP synthase"/>
    <property type="match status" value="1"/>
</dbReference>
<keyword evidence="3 12" id="KW-0436">Ligase</keyword>
<comment type="catalytic activity">
    <reaction evidence="12">
        <text>L-glutamine + H2O = L-glutamate + NH4(+)</text>
        <dbReference type="Rhea" id="RHEA:15889"/>
        <dbReference type="ChEBI" id="CHEBI:15377"/>
        <dbReference type="ChEBI" id="CHEBI:28938"/>
        <dbReference type="ChEBI" id="CHEBI:29985"/>
        <dbReference type="ChEBI" id="CHEBI:58359"/>
    </reaction>
</comment>
<evidence type="ECO:0000256" key="7">
    <source>
        <dbReference type="ARBA" id="ARBA00022842"/>
    </source>
</evidence>
<dbReference type="Pfam" id="PF06418">
    <property type="entry name" value="CTP_synth_N"/>
    <property type="match status" value="1"/>
</dbReference>
<dbReference type="SUPFAM" id="SSF52540">
    <property type="entry name" value="P-loop containing nucleoside triphosphate hydrolases"/>
    <property type="match status" value="1"/>
</dbReference>
<feature type="binding site" evidence="12">
    <location>
        <position position="71"/>
    </location>
    <ligand>
        <name>ATP</name>
        <dbReference type="ChEBI" id="CHEBI:30616"/>
    </ligand>
</feature>
<evidence type="ECO:0000256" key="1">
    <source>
        <dbReference type="ARBA" id="ARBA00005171"/>
    </source>
</evidence>
<feature type="binding site" evidence="12">
    <location>
        <position position="353"/>
    </location>
    <ligand>
        <name>L-glutamine</name>
        <dbReference type="ChEBI" id="CHEBI:58359"/>
    </ligand>
</feature>
<dbReference type="STRING" id="441119.SAMN04488047_10149"/>
<dbReference type="EC" id="6.3.4.2" evidence="12"/>
<feature type="binding site" evidence="12">
    <location>
        <begin position="14"/>
        <end position="19"/>
    </location>
    <ligand>
        <name>ATP</name>
        <dbReference type="ChEBI" id="CHEBI:30616"/>
    </ligand>
</feature>
<dbReference type="EMBL" id="FOXA01000001">
    <property type="protein sequence ID" value="SFO83231.1"/>
    <property type="molecule type" value="Genomic_DNA"/>
</dbReference>
<keyword evidence="16" id="KW-1185">Reference proteome</keyword>
<feature type="binding site" evidence="12">
    <location>
        <position position="139"/>
    </location>
    <ligand>
        <name>Mg(2+)</name>
        <dbReference type="ChEBI" id="CHEBI:18420"/>
    </ligand>
</feature>
<evidence type="ECO:0000256" key="9">
    <source>
        <dbReference type="ARBA" id="ARBA00022975"/>
    </source>
</evidence>
<gene>
    <name evidence="12" type="primary">pyrG</name>
    <name evidence="15" type="ORF">SAMN04488047_10149</name>
</gene>
<dbReference type="InterPro" id="IPR027417">
    <property type="entry name" value="P-loop_NTPase"/>
</dbReference>
<dbReference type="Proteomes" id="UP000199356">
    <property type="component" value="Unassembled WGS sequence"/>
</dbReference>
<feature type="binding site" evidence="12">
    <location>
        <begin position="186"/>
        <end position="191"/>
    </location>
    <ligand>
        <name>CTP</name>
        <dbReference type="ChEBI" id="CHEBI:37563"/>
        <note>allosteric inhibitor</note>
    </ligand>
</feature>
<feature type="binding site" evidence="12">
    <location>
        <begin position="381"/>
        <end position="384"/>
    </location>
    <ligand>
        <name>L-glutamine</name>
        <dbReference type="ChEBI" id="CHEBI:58359"/>
    </ligand>
</feature>
<evidence type="ECO:0000259" key="14">
    <source>
        <dbReference type="Pfam" id="PF06418"/>
    </source>
</evidence>
<sequence>MARFVFITGGVVSSLGKGLASAALGALLQARGFTVRLRKLDPYLNVDPGTMSPFEHGEVFVTDDGAETDLDLGHYERFTGVAARRTDSVSSGRIYSNVLEKERRGDYLGKTIQVIPHVTNEIKDFIATGEDEVDFMLCEIGGTVGDIEGLPFFEAIRQFAQEKPRGECIFMHLTLLPWIAASGELKTKPTQHSVKELRSIGLQPDILVCRSEKPIPQKEREKLALFCNVRPDSVIAAYDLKSIYEAPLAYHREGLDQAVLDAFQISPAPKPDLRRWEDVADRIFHAEGEVKVAIVGKYTQLEDAYKSIAEALTHGGMANRVKVKAEWIDAEIFEREDPGPYLEGFHAILVPGGFGERGTEGKINAARFARERKIPYLGICLGMQMAVIEAARNLAGMERAGSQEFDHEAGVARFEPVIFHLREWIKDNQKIARSVLDDKGGTMRLGAYDATLKEGSKVAEVYGTTTIQERHRHRYEVDIKYREQLEEHGLCFSGLSPDGRLPEIVEVSDHPWFIGVQFHPELKSKPFEPHPLFRDFVRAAKEVSRLV</sequence>
<dbReference type="GO" id="GO:0004359">
    <property type="term" value="F:glutaminase activity"/>
    <property type="evidence" value="ECO:0007669"/>
    <property type="project" value="RHEA"/>
</dbReference>
<keyword evidence="6 12" id="KW-0067">ATP-binding</keyword>
<comment type="pathway">
    <text evidence="1 12">Pyrimidine metabolism; CTP biosynthesis via de novo pathway; CTP from UDP: step 2/2.</text>
</comment>
<dbReference type="PANTHER" id="PTHR11550">
    <property type="entry name" value="CTP SYNTHASE"/>
    <property type="match status" value="1"/>
</dbReference>
<evidence type="ECO:0000256" key="10">
    <source>
        <dbReference type="ARBA" id="ARBA00047781"/>
    </source>
</evidence>
<comment type="function">
    <text evidence="11 12">Catalyzes the ATP-dependent amination of UTP to CTP with either L-glutamine or ammonia as the source of nitrogen. Regulates intracellular CTP levels through interactions with the four ribonucleotide triphosphates.</text>
</comment>
<dbReference type="NCBIfam" id="TIGR00337">
    <property type="entry name" value="PyrG"/>
    <property type="match status" value="1"/>
</dbReference>
<evidence type="ECO:0000313" key="16">
    <source>
        <dbReference type="Proteomes" id="UP000199356"/>
    </source>
</evidence>
<feature type="binding site" evidence="12">
    <location>
        <begin position="146"/>
        <end position="148"/>
    </location>
    <ligand>
        <name>CTP</name>
        <dbReference type="ChEBI" id="CHEBI:37563"/>
        <note>allosteric inhibitor</note>
    </ligand>
</feature>
<dbReference type="PANTHER" id="PTHR11550:SF0">
    <property type="entry name" value="CTP SYNTHASE-RELATED"/>
    <property type="match status" value="1"/>
</dbReference>
<keyword evidence="5 12" id="KW-0547">Nucleotide-binding</keyword>
<proteinExistence type="inferred from homology"/>
<dbReference type="InterPro" id="IPR017456">
    <property type="entry name" value="CTP_synthase_N"/>
</dbReference>
<name>A0A1I5KF72_9RHOB</name>
<dbReference type="GO" id="GO:0003883">
    <property type="term" value="F:CTP synthase activity"/>
    <property type="evidence" value="ECO:0007669"/>
    <property type="project" value="UniProtKB-UniRule"/>
</dbReference>
<dbReference type="GO" id="GO:0019856">
    <property type="term" value="P:pyrimidine nucleobase biosynthetic process"/>
    <property type="evidence" value="ECO:0007669"/>
    <property type="project" value="TreeGrafter"/>
</dbReference>
<dbReference type="GO" id="GO:0005524">
    <property type="term" value="F:ATP binding"/>
    <property type="evidence" value="ECO:0007669"/>
    <property type="project" value="UniProtKB-KW"/>
</dbReference>
<dbReference type="GO" id="GO:0042802">
    <property type="term" value="F:identical protein binding"/>
    <property type="evidence" value="ECO:0007669"/>
    <property type="project" value="TreeGrafter"/>
</dbReference>
<feature type="active site" description="Nucleophile; for glutamine hydrolysis" evidence="12">
    <location>
        <position position="380"/>
    </location>
</feature>
<feature type="binding site" evidence="12">
    <location>
        <position position="222"/>
    </location>
    <ligand>
        <name>UTP</name>
        <dbReference type="ChEBI" id="CHEBI:46398"/>
    </ligand>
</feature>
<evidence type="ECO:0000256" key="2">
    <source>
        <dbReference type="ARBA" id="ARBA00007533"/>
    </source>
</evidence>
<dbReference type="InterPro" id="IPR017926">
    <property type="entry name" value="GATASE"/>
</dbReference>
<dbReference type="GO" id="GO:0044210">
    <property type="term" value="P:'de novo' CTP biosynthetic process"/>
    <property type="evidence" value="ECO:0007669"/>
    <property type="project" value="UniProtKB-UniRule"/>
</dbReference>
<dbReference type="InterPro" id="IPR033828">
    <property type="entry name" value="GATase1_CTP_Synthase"/>
</dbReference>
<comment type="similarity">
    <text evidence="2 12">Belongs to the CTP synthase family.</text>
</comment>
<feature type="binding site" evidence="12">
    <location>
        <position position="71"/>
    </location>
    <ligand>
        <name>Mg(2+)</name>
        <dbReference type="ChEBI" id="CHEBI:18420"/>
    </ligand>
</feature>
<comment type="caution">
    <text evidence="12">Lacks conserved residue(s) required for the propagation of feature annotation.</text>
</comment>
<feature type="domain" description="Glutamine amidotransferase" evidence="13">
    <location>
        <begin position="302"/>
        <end position="538"/>
    </location>
</feature>
<keyword evidence="9 12" id="KW-0665">Pyrimidine biosynthesis</keyword>
<dbReference type="GO" id="GO:0046872">
    <property type="term" value="F:metal ion binding"/>
    <property type="evidence" value="ECO:0007669"/>
    <property type="project" value="UniProtKB-KW"/>
</dbReference>
<keyword evidence="7 12" id="KW-0460">Magnesium</keyword>
<evidence type="ECO:0000256" key="5">
    <source>
        <dbReference type="ARBA" id="ARBA00022741"/>
    </source>
</evidence>
<feature type="region of interest" description="Amidoligase domain" evidence="12">
    <location>
        <begin position="1"/>
        <end position="265"/>
    </location>
</feature>
<comment type="subunit">
    <text evidence="12">Homotetramer.</text>
</comment>
<dbReference type="Pfam" id="PF00117">
    <property type="entry name" value="GATase"/>
    <property type="match status" value="1"/>
</dbReference>
<feature type="binding site" evidence="12">
    <location>
        <position position="404"/>
    </location>
    <ligand>
        <name>L-glutamine</name>
        <dbReference type="ChEBI" id="CHEBI:58359"/>
    </ligand>
</feature>
<dbReference type="Gene3D" id="3.40.50.880">
    <property type="match status" value="1"/>
</dbReference>
<evidence type="ECO:0000256" key="6">
    <source>
        <dbReference type="ARBA" id="ARBA00022840"/>
    </source>
</evidence>
<dbReference type="InterPro" id="IPR029062">
    <property type="entry name" value="Class_I_gatase-like"/>
</dbReference>
<dbReference type="InterPro" id="IPR004468">
    <property type="entry name" value="CTP_synthase"/>
</dbReference>
<dbReference type="Gene3D" id="3.40.50.300">
    <property type="entry name" value="P-loop containing nucleotide triphosphate hydrolases"/>
    <property type="match status" value="1"/>
</dbReference>
<dbReference type="HAMAP" id="MF_01227">
    <property type="entry name" value="PyrG"/>
    <property type="match status" value="1"/>
</dbReference>
<dbReference type="PROSITE" id="PS51273">
    <property type="entry name" value="GATASE_TYPE_1"/>
    <property type="match status" value="1"/>
</dbReference>
<dbReference type="RefSeq" id="WP_093416160.1">
    <property type="nucleotide sequence ID" value="NZ_FOXA01000001.1"/>
</dbReference>
<dbReference type="AlphaFoldDB" id="A0A1I5KF72"/>